<protein>
    <submittedName>
        <fullName evidence="4">TetR family transcriptional regulator</fullName>
    </submittedName>
</protein>
<dbReference type="AlphaFoldDB" id="A0A402D766"/>
<dbReference type="Gene3D" id="1.10.357.10">
    <property type="entry name" value="Tetracycline Repressor, domain 2"/>
    <property type="match status" value="1"/>
</dbReference>
<keyword evidence="5" id="KW-1185">Reference proteome</keyword>
<reference evidence="4 5" key="1">
    <citation type="journal article" date="2019" name="Int. J. Syst. Evol. Microbiol.">
        <title>Capsulimonas corticalis gen. nov., sp. nov., an aerobic capsulated bacterium, of a novel bacterial order, Capsulimonadales ord. nov., of the class Armatimonadia of the phylum Armatimonadetes.</title>
        <authorList>
            <person name="Li J."/>
            <person name="Kudo C."/>
            <person name="Tonouchi A."/>
        </authorList>
    </citation>
    <scope>NUCLEOTIDE SEQUENCE [LARGE SCALE GENOMIC DNA]</scope>
    <source>
        <strain evidence="4 5">AX-7</strain>
    </source>
</reference>
<keyword evidence="3" id="KW-0804">Transcription</keyword>
<organism evidence="4 5">
    <name type="scientific">Capsulimonas corticalis</name>
    <dbReference type="NCBI Taxonomy" id="2219043"/>
    <lineage>
        <taxon>Bacteria</taxon>
        <taxon>Bacillati</taxon>
        <taxon>Armatimonadota</taxon>
        <taxon>Armatimonadia</taxon>
        <taxon>Capsulimonadales</taxon>
        <taxon>Capsulimonadaceae</taxon>
        <taxon>Capsulimonas</taxon>
    </lineage>
</organism>
<dbReference type="RefSeq" id="WP_119325287.1">
    <property type="nucleotide sequence ID" value="NZ_AP025739.1"/>
</dbReference>
<gene>
    <name evidence="4" type="ORF">CCAX7_11710</name>
</gene>
<dbReference type="PRINTS" id="PR00455">
    <property type="entry name" value="HTHTETR"/>
</dbReference>
<name>A0A402D766_9BACT</name>
<dbReference type="PANTHER" id="PTHR47506:SF7">
    <property type="entry name" value="TRANSCRIPTIONAL REGULATORY PROTEIN"/>
    <property type="match status" value="1"/>
</dbReference>
<sequence length="192" mass="21158">MRYKPKHKEETHQRIVDAASKEFRAHGFEGVGIAKLMRALGLTHGGFYAHFADKEDLVDEALAFAMDQSLENMLSALKAGGYPAMFEYYLSEMHRDHPAFGCPLPALAAEVSRRPPSSRGAFTKKLVEIQNDLAERIPGKTPERRLEKASVVLASMAGAVSLARAVSDPVLSQSILRSTQEHLLRLIEAADD</sequence>
<dbReference type="PROSITE" id="PS50977">
    <property type="entry name" value="HTH_TETR_2"/>
    <property type="match status" value="1"/>
</dbReference>
<dbReference type="EMBL" id="AP025739">
    <property type="protein sequence ID" value="BDI29120.1"/>
    <property type="molecule type" value="Genomic_DNA"/>
</dbReference>
<dbReference type="OrthoDB" id="9798857at2"/>
<dbReference type="SUPFAM" id="SSF48498">
    <property type="entry name" value="Tetracyclin repressor-like, C-terminal domain"/>
    <property type="match status" value="1"/>
</dbReference>
<dbReference type="InterPro" id="IPR036271">
    <property type="entry name" value="Tet_transcr_reg_TetR-rel_C_sf"/>
</dbReference>
<dbReference type="Pfam" id="PF00440">
    <property type="entry name" value="TetR_N"/>
    <property type="match status" value="1"/>
</dbReference>
<dbReference type="Proteomes" id="UP000287394">
    <property type="component" value="Chromosome"/>
</dbReference>
<evidence type="ECO:0000256" key="3">
    <source>
        <dbReference type="ARBA" id="ARBA00023163"/>
    </source>
</evidence>
<evidence type="ECO:0000313" key="5">
    <source>
        <dbReference type="Proteomes" id="UP000287394"/>
    </source>
</evidence>
<dbReference type="Gene3D" id="1.10.10.60">
    <property type="entry name" value="Homeodomain-like"/>
    <property type="match status" value="1"/>
</dbReference>
<evidence type="ECO:0000313" key="4">
    <source>
        <dbReference type="EMBL" id="BDI29120.1"/>
    </source>
</evidence>
<dbReference type="SUPFAM" id="SSF46689">
    <property type="entry name" value="Homeodomain-like"/>
    <property type="match status" value="1"/>
</dbReference>
<evidence type="ECO:0000256" key="2">
    <source>
        <dbReference type="ARBA" id="ARBA00023125"/>
    </source>
</evidence>
<dbReference type="GO" id="GO:0003677">
    <property type="term" value="F:DNA binding"/>
    <property type="evidence" value="ECO:0007669"/>
    <property type="project" value="UniProtKB-UniRule"/>
</dbReference>
<keyword evidence="1" id="KW-0805">Transcription regulation</keyword>
<keyword evidence="2" id="KW-0238">DNA-binding</keyword>
<accession>A0A402D766</accession>
<dbReference type="PANTHER" id="PTHR47506">
    <property type="entry name" value="TRANSCRIPTIONAL REGULATORY PROTEIN"/>
    <property type="match status" value="1"/>
</dbReference>
<dbReference type="KEGG" id="ccot:CCAX7_11710"/>
<proteinExistence type="predicted"/>
<evidence type="ECO:0000256" key="1">
    <source>
        <dbReference type="ARBA" id="ARBA00023015"/>
    </source>
</evidence>
<dbReference type="InterPro" id="IPR001647">
    <property type="entry name" value="HTH_TetR"/>
</dbReference>
<dbReference type="InterPro" id="IPR009057">
    <property type="entry name" value="Homeodomain-like_sf"/>
</dbReference>